<keyword evidence="1" id="KW-0812">Transmembrane</keyword>
<dbReference type="EMBL" id="JAVDYC010000001">
    <property type="protein sequence ID" value="MDR7327282.1"/>
    <property type="molecule type" value="Genomic_DNA"/>
</dbReference>
<evidence type="ECO:0000256" key="1">
    <source>
        <dbReference type="SAM" id="Phobius"/>
    </source>
</evidence>
<evidence type="ECO:0000313" key="2">
    <source>
        <dbReference type="EMBL" id="MDR7327282.1"/>
    </source>
</evidence>
<feature type="transmembrane region" description="Helical" evidence="1">
    <location>
        <begin position="454"/>
        <end position="474"/>
    </location>
</feature>
<evidence type="ECO:0008006" key="4">
    <source>
        <dbReference type="Google" id="ProtNLM"/>
    </source>
</evidence>
<keyword evidence="1" id="KW-1133">Transmembrane helix</keyword>
<protein>
    <recommendedName>
        <fullName evidence="4">KAP NTPase domain-containing protein</fullName>
    </recommendedName>
</protein>
<proteinExistence type="predicted"/>
<gene>
    <name evidence="2" type="ORF">J2S44_007532</name>
</gene>
<dbReference type="Gene3D" id="3.40.220.10">
    <property type="entry name" value="Leucine Aminopeptidase, subunit E, domain 1"/>
    <property type="match status" value="1"/>
</dbReference>
<dbReference type="SUPFAM" id="SSF52540">
    <property type="entry name" value="P-loop containing nucleoside triphosphate hydrolases"/>
    <property type="match status" value="1"/>
</dbReference>
<sequence>MADLSAEGNIDVGRRPVGDLGRLHGVPVQVLRSATPWLDGPDTVVVSAGPIGGFGELGYALQRAYRDVRWAQLDLTTLVREPIAVDLPPLAAGPRTAARRAVLVSVHEGQDSSLDGPPTLDGVRRATGTGLALAVRCGGRRVALPLLGAGVLGMPAADVAVSILRAIDTVLRSSTERPDAIMLVCRTPADEAAVVDAWDDHQLLREAKLRAMNDTTLREQAAAGGADRGDLAVALDLPDDELWRPCEAERVRMRARPDPEPARLRLRQTLVDEVMMPRLRLAVANRREERARANRELQRSEIRRPLTDVDSRGLRRLPSDGTVVGTAARRELHDLLDPDRSARASIGVAGARGCGKSTLLGDAYARWGTRGVRILLPAPAGYAPREFLLHLYGRVCAEVMSRDADDPAAGRAGTADTAARRSRNLLALIVAPLVGTLLGATVAVTAALRAPAAGPAGIGLTVTATACVPLLLVWALRSWFRRDAYLWRPPGPGRWLATAGLCGLVTALAPPGSLTPRQLGGVTLLIVAAGGSVWPSRLGARWPGETRPDRREPLSSRSSAAARRTVAVIAVAAVDVSAAVLGALLLALPATVPLPPVPVLVGALVTAVAGSALWAGTDRYRQLRSHRPSGPPGDEASRAAARALARIHYQTTVVSGWSGALKAAPSWLPIGADLGVSGSTSEAALPLGVPDLVDGIKRLLPSRGPALVAIDELDKIESVERARDFLNEIKGILDADRCFFLISMSEDAIGSFERRGLPFRDVFDSAFDEVVRAPHLSAAESFDLIGSRITGAPVPYAALAYCQSGGLPRDLLRATARMLALAEDDRARLATVAHRVVHRDLLGKTEAVTAAITTIMLEPAVSAVLRMFRDLDTCGHGEPSACLLDEGWLARAEALPVMAGEPADDVIRGRELLRLTVELLGYAYYCRTLLELFRAGSDEETDALIRLVHGDGGRLLDRLAQVRQTFLVNPFLAWELLSETRAYASLTAFALPAPLGNRRYPGR</sequence>
<organism evidence="2 3">
    <name type="scientific">Catenuloplanes niger</name>
    <dbReference type="NCBI Taxonomy" id="587534"/>
    <lineage>
        <taxon>Bacteria</taxon>
        <taxon>Bacillati</taxon>
        <taxon>Actinomycetota</taxon>
        <taxon>Actinomycetes</taxon>
        <taxon>Micromonosporales</taxon>
        <taxon>Micromonosporaceae</taxon>
        <taxon>Catenuloplanes</taxon>
    </lineage>
</organism>
<feature type="transmembrane region" description="Helical" evidence="1">
    <location>
        <begin position="561"/>
        <end position="587"/>
    </location>
</feature>
<feature type="transmembrane region" description="Helical" evidence="1">
    <location>
        <begin position="425"/>
        <end position="448"/>
    </location>
</feature>
<keyword evidence="1" id="KW-0472">Membrane</keyword>
<keyword evidence="3" id="KW-1185">Reference proteome</keyword>
<dbReference type="Proteomes" id="UP001183629">
    <property type="component" value="Unassembled WGS sequence"/>
</dbReference>
<comment type="caution">
    <text evidence="2">The sequence shown here is derived from an EMBL/GenBank/DDBJ whole genome shotgun (WGS) entry which is preliminary data.</text>
</comment>
<accession>A0AAE4CXA7</accession>
<dbReference type="InterPro" id="IPR027417">
    <property type="entry name" value="P-loop_NTPase"/>
</dbReference>
<dbReference type="SUPFAM" id="SSF52949">
    <property type="entry name" value="Macro domain-like"/>
    <property type="match status" value="1"/>
</dbReference>
<dbReference type="AlphaFoldDB" id="A0AAE4CXA7"/>
<name>A0AAE4CXA7_9ACTN</name>
<dbReference type="InterPro" id="IPR043472">
    <property type="entry name" value="Macro_dom-like"/>
</dbReference>
<reference evidence="2 3" key="1">
    <citation type="submission" date="2023-07" db="EMBL/GenBank/DDBJ databases">
        <title>Sequencing the genomes of 1000 actinobacteria strains.</title>
        <authorList>
            <person name="Klenk H.-P."/>
        </authorList>
    </citation>
    <scope>NUCLEOTIDE SEQUENCE [LARGE SCALE GENOMIC DNA]</scope>
    <source>
        <strain evidence="2 3">DSM 44711</strain>
    </source>
</reference>
<evidence type="ECO:0000313" key="3">
    <source>
        <dbReference type="Proteomes" id="UP001183629"/>
    </source>
</evidence>
<dbReference type="RefSeq" id="WP_310424461.1">
    <property type="nucleotide sequence ID" value="NZ_JAVDYC010000001.1"/>
</dbReference>
<feature type="transmembrane region" description="Helical" evidence="1">
    <location>
        <begin position="599"/>
        <end position="617"/>
    </location>
</feature>